<dbReference type="OrthoDB" id="7347328at2"/>
<keyword evidence="2" id="KW-0472">Membrane</keyword>
<gene>
    <name evidence="4" type="ORF">CDV49_17925</name>
</gene>
<keyword evidence="2" id="KW-1133">Transmembrane helix</keyword>
<keyword evidence="5" id="KW-1185">Reference proteome</keyword>
<protein>
    <submittedName>
        <fullName evidence="4">C4-dicarboxylate ABC transporter</fullName>
    </submittedName>
</protein>
<feature type="compositionally biased region" description="Basic and acidic residues" evidence="1">
    <location>
        <begin position="10"/>
        <end position="23"/>
    </location>
</feature>
<evidence type="ECO:0000256" key="2">
    <source>
        <dbReference type="SAM" id="Phobius"/>
    </source>
</evidence>
<feature type="transmembrane region" description="Helical" evidence="2">
    <location>
        <begin position="167"/>
        <end position="185"/>
    </location>
</feature>
<reference evidence="4 5" key="1">
    <citation type="submission" date="2016-12" db="EMBL/GenBank/DDBJ databases">
        <title>Comparison of Traditional DNA-DNA Hybridization with In Silico Genomic Analysis.</title>
        <authorList>
            <person name="Nicholson A.C."/>
            <person name="Humrighouse B.W."/>
            <person name="Graziano J."/>
            <person name="Lasker B."/>
            <person name="Whitney A.M."/>
            <person name="Mcquiston J.R."/>
        </authorList>
    </citation>
    <scope>NUCLEOTIDE SEQUENCE [LARGE SCALE GENOMIC DNA]</scope>
    <source>
        <strain evidence="4 5">H2240</strain>
    </source>
</reference>
<name>A0A212A734_9RHOB</name>
<accession>A0A212A734</accession>
<dbReference type="Proteomes" id="UP000196878">
    <property type="component" value="Unassembled WGS sequence"/>
</dbReference>
<evidence type="ECO:0000313" key="5">
    <source>
        <dbReference type="Proteomes" id="UP000196878"/>
    </source>
</evidence>
<feature type="region of interest" description="Disordered" evidence="1">
    <location>
        <begin position="1"/>
        <end position="23"/>
    </location>
</feature>
<sequence>MSDGPVNGQRHGELGHGELGHGELGRSELRHSDLKHGELGRGEPGHGGRGGRRADIGALTIAAGLFVFGAVIISDAMQLADLGGYSQVGPGTVPEIVGGVLILLAIWTVVAAFRHDFPERERVEVPPLLWVVGGLVAQILLLIPAGFSIATGVMFGATARGFGYRNLLFAVIVGVVLSFAVWLLFSQLLQLHLPEGVLEHLFLRAVR</sequence>
<feature type="transmembrane region" description="Helical" evidence="2">
    <location>
        <begin position="56"/>
        <end position="76"/>
    </location>
</feature>
<evidence type="ECO:0000313" key="4">
    <source>
        <dbReference type="EMBL" id="OWJ75073.1"/>
    </source>
</evidence>
<dbReference type="InterPro" id="IPR009936">
    <property type="entry name" value="DUF1468"/>
</dbReference>
<dbReference type="RefSeq" id="WP_088216751.1">
    <property type="nucleotide sequence ID" value="NZ_NIPW01000045.1"/>
</dbReference>
<dbReference type="AlphaFoldDB" id="A0A212A734"/>
<proteinExistence type="predicted"/>
<evidence type="ECO:0000259" key="3">
    <source>
        <dbReference type="Pfam" id="PF07331"/>
    </source>
</evidence>
<feature type="domain" description="DUF1468" evidence="3">
    <location>
        <begin position="61"/>
        <end position="194"/>
    </location>
</feature>
<feature type="transmembrane region" description="Helical" evidence="2">
    <location>
        <begin position="96"/>
        <end position="113"/>
    </location>
</feature>
<dbReference type="EMBL" id="NIPW01000045">
    <property type="protein sequence ID" value="OWJ75073.1"/>
    <property type="molecule type" value="Genomic_DNA"/>
</dbReference>
<keyword evidence="2" id="KW-0812">Transmembrane</keyword>
<organism evidence="4 5">
    <name type="scientific">Haematobacter genomosp. 1</name>
    <dbReference type="NCBI Taxonomy" id="366618"/>
    <lineage>
        <taxon>Bacteria</taxon>
        <taxon>Pseudomonadati</taxon>
        <taxon>Pseudomonadota</taxon>
        <taxon>Alphaproteobacteria</taxon>
        <taxon>Rhodobacterales</taxon>
        <taxon>Paracoccaceae</taxon>
        <taxon>Haematobacter</taxon>
    </lineage>
</organism>
<evidence type="ECO:0000256" key="1">
    <source>
        <dbReference type="SAM" id="MobiDB-lite"/>
    </source>
</evidence>
<feature type="transmembrane region" description="Helical" evidence="2">
    <location>
        <begin position="125"/>
        <end position="147"/>
    </location>
</feature>
<dbReference type="Pfam" id="PF07331">
    <property type="entry name" value="TctB"/>
    <property type="match status" value="1"/>
</dbReference>
<comment type="caution">
    <text evidence="4">The sequence shown here is derived from an EMBL/GenBank/DDBJ whole genome shotgun (WGS) entry which is preliminary data.</text>
</comment>